<dbReference type="InterPro" id="IPR014430">
    <property type="entry name" value="Scs7"/>
</dbReference>
<dbReference type="GO" id="GO:0080132">
    <property type="term" value="F:fatty acid 2-hydroxylase activity"/>
    <property type="evidence" value="ECO:0000318"/>
    <property type="project" value="GO_Central"/>
</dbReference>
<comment type="subcellular location">
    <subcellularLocation>
        <location evidence="2">Endoplasmic reticulum membrane</location>
        <topology evidence="2">Multi-pass membrane protein</topology>
    </subcellularLocation>
</comment>
<evidence type="ECO:0000256" key="7">
    <source>
        <dbReference type="ARBA" id="ARBA00022832"/>
    </source>
</evidence>
<feature type="transmembrane region" description="Helical" evidence="14">
    <location>
        <begin position="63"/>
        <end position="84"/>
    </location>
</feature>
<dbReference type="Proteomes" id="UP000001357">
    <property type="component" value="Unassembled WGS sequence"/>
</dbReference>
<evidence type="ECO:0000256" key="11">
    <source>
        <dbReference type="ARBA" id="ARBA00023098"/>
    </source>
</evidence>
<evidence type="ECO:0000256" key="14">
    <source>
        <dbReference type="SAM" id="Phobius"/>
    </source>
</evidence>
<dbReference type="GO" id="GO:0006633">
    <property type="term" value="P:fatty acid biosynthetic process"/>
    <property type="evidence" value="ECO:0007669"/>
    <property type="project" value="UniProtKB-KW"/>
</dbReference>
<dbReference type="GO" id="GO:0005506">
    <property type="term" value="F:iron ion binding"/>
    <property type="evidence" value="ECO:0007669"/>
    <property type="project" value="InterPro"/>
</dbReference>
<dbReference type="OMA" id="HFVHHDQ"/>
<keyword evidence="7" id="KW-0276">Fatty acid metabolism</keyword>
<evidence type="ECO:0000256" key="3">
    <source>
        <dbReference type="ARBA" id="ARBA00022516"/>
    </source>
</evidence>
<feature type="transmembrane region" description="Helical" evidence="14">
    <location>
        <begin position="124"/>
        <end position="142"/>
    </location>
</feature>
<evidence type="ECO:0000256" key="12">
    <source>
        <dbReference type="ARBA" id="ARBA00023136"/>
    </source>
</evidence>
<comment type="cofactor">
    <cofactor evidence="1">
        <name>Zn(2+)</name>
        <dbReference type="ChEBI" id="CHEBI:29105"/>
    </cofactor>
</comment>
<keyword evidence="12 14" id="KW-0472">Membrane</keyword>
<keyword evidence="3" id="KW-0444">Lipid biosynthesis</keyword>
<dbReference type="STRING" id="81824.A9UTG8"/>
<evidence type="ECO:0000256" key="1">
    <source>
        <dbReference type="ARBA" id="ARBA00001947"/>
    </source>
</evidence>
<evidence type="ECO:0000256" key="6">
    <source>
        <dbReference type="ARBA" id="ARBA00022824"/>
    </source>
</evidence>
<keyword evidence="8" id="KW-0862">Zinc</keyword>
<protein>
    <recommendedName>
        <fullName evidence="15">Fatty acid hydroxylase domain-containing protein</fullName>
    </recommendedName>
</protein>
<dbReference type="FunCoup" id="A9UTG8">
    <property type="interactions" value="263"/>
</dbReference>
<gene>
    <name evidence="16" type="ORF">MONBRDRAFT_15270</name>
</gene>
<keyword evidence="9 14" id="KW-1133">Transmembrane helix</keyword>
<dbReference type="AlphaFoldDB" id="A9UTG8"/>
<evidence type="ECO:0000313" key="16">
    <source>
        <dbReference type="EMBL" id="EDQ91243.1"/>
    </source>
</evidence>
<keyword evidence="17" id="KW-1185">Reference proteome</keyword>
<sequence length="223" mass="26267">MFVQVARLGPAYWDWVHRPSSQRTFRMFRYDFFEFFAATSWWAIPVVWLPIIAFLMWRATGTAALSQASIIVWFMGGFLLWTFLEYMLHRFLFHILFSQSHFFITFHFLLHGQHHKFPLDKGRLVFPPVAGFMMASPFYLLFRSLLSAPTADTLMAGALLGYVSYDLIHYYLHHGKPTLAYFQDLKDYHRRHHYKEPDLGYGISSKLWDYPFGTLLGSNGTKQ</sequence>
<dbReference type="Pfam" id="PF04116">
    <property type="entry name" value="FA_hydroxylase"/>
    <property type="match status" value="1"/>
</dbReference>
<keyword evidence="6" id="KW-0256">Endoplasmic reticulum</keyword>
<evidence type="ECO:0000256" key="9">
    <source>
        <dbReference type="ARBA" id="ARBA00022989"/>
    </source>
</evidence>
<proteinExistence type="predicted"/>
<dbReference type="GO" id="GO:0005789">
    <property type="term" value="C:endoplasmic reticulum membrane"/>
    <property type="evidence" value="ECO:0007669"/>
    <property type="project" value="UniProtKB-SubCell"/>
</dbReference>
<evidence type="ECO:0000259" key="15">
    <source>
        <dbReference type="Pfam" id="PF04116"/>
    </source>
</evidence>
<dbReference type="RefSeq" id="XP_001743665.1">
    <property type="nucleotide sequence ID" value="XM_001743613.1"/>
</dbReference>
<name>A9UTG8_MONBE</name>
<keyword evidence="11" id="KW-0443">Lipid metabolism</keyword>
<feature type="transmembrane region" description="Helical" evidence="14">
    <location>
        <begin position="32"/>
        <end position="57"/>
    </location>
</feature>
<feature type="transmembrane region" description="Helical" evidence="14">
    <location>
        <begin position="91"/>
        <end position="112"/>
    </location>
</feature>
<evidence type="ECO:0000256" key="10">
    <source>
        <dbReference type="ARBA" id="ARBA00023002"/>
    </source>
</evidence>
<dbReference type="eggNOG" id="KOG0539">
    <property type="taxonomic scope" value="Eukaryota"/>
</dbReference>
<keyword evidence="4 14" id="KW-0812">Transmembrane</keyword>
<dbReference type="PANTHER" id="PTHR12863:SF1">
    <property type="entry name" value="FATTY ACID 2-HYDROXYLASE"/>
    <property type="match status" value="1"/>
</dbReference>
<evidence type="ECO:0000256" key="5">
    <source>
        <dbReference type="ARBA" id="ARBA00022723"/>
    </source>
</evidence>
<dbReference type="PANTHER" id="PTHR12863">
    <property type="entry name" value="FATTY ACID HYDROXYLASE"/>
    <property type="match status" value="1"/>
</dbReference>
<dbReference type="InParanoid" id="A9UTG8"/>
<dbReference type="InterPro" id="IPR006694">
    <property type="entry name" value="Fatty_acid_hydroxylase"/>
</dbReference>
<dbReference type="GO" id="GO:0006631">
    <property type="term" value="P:fatty acid metabolic process"/>
    <property type="evidence" value="ECO:0000318"/>
    <property type="project" value="GO_Central"/>
</dbReference>
<keyword evidence="10" id="KW-0560">Oxidoreductase</keyword>
<dbReference type="GO" id="GO:0005783">
    <property type="term" value="C:endoplasmic reticulum"/>
    <property type="evidence" value="ECO:0000318"/>
    <property type="project" value="GO_Central"/>
</dbReference>
<dbReference type="KEGG" id="mbr:MONBRDRAFT_15270"/>
<evidence type="ECO:0000256" key="8">
    <source>
        <dbReference type="ARBA" id="ARBA00022833"/>
    </source>
</evidence>
<evidence type="ECO:0000256" key="13">
    <source>
        <dbReference type="ARBA" id="ARBA00023160"/>
    </source>
</evidence>
<reference evidence="16 17" key="1">
    <citation type="journal article" date="2008" name="Nature">
        <title>The genome of the choanoflagellate Monosiga brevicollis and the origin of metazoans.</title>
        <authorList>
            <consortium name="JGI Sequencing"/>
            <person name="King N."/>
            <person name="Westbrook M.J."/>
            <person name="Young S.L."/>
            <person name="Kuo A."/>
            <person name="Abedin M."/>
            <person name="Chapman J."/>
            <person name="Fairclough S."/>
            <person name="Hellsten U."/>
            <person name="Isogai Y."/>
            <person name="Letunic I."/>
            <person name="Marr M."/>
            <person name="Pincus D."/>
            <person name="Putnam N."/>
            <person name="Rokas A."/>
            <person name="Wright K.J."/>
            <person name="Zuzow R."/>
            <person name="Dirks W."/>
            <person name="Good M."/>
            <person name="Goodstein D."/>
            <person name="Lemons D."/>
            <person name="Li W."/>
            <person name="Lyons J.B."/>
            <person name="Morris A."/>
            <person name="Nichols S."/>
            <person name="Richter D.J."/>
            <person name="Salamov A."/>
            <person name="Bork P."/>
            <person name="Lim W.A."/>
            <person name="Manning G."/>
            <person name="Miller W.T."/>
            <person name="McGinnis W."/>
            <person name="Shapiro H."/>
            <person name="Tjian R."/>
            <person name="Grigoriev I.V."/>
            <person name="Rokhsar D."/>
        </authorList>
    </citation>
    <scope>NUCLEOTIDE SEQUENCE [LARGE SCALE GENOMIC DNA]</scope>
    <source>
        <strain evidence="17">MX1 / ATCC 50154</strain>
    </source>
</reference>
<dbReference type="EMBL" id="CH991545">
    <property type="protein sequence ID" value="EDQ91243.1"/>
    <property type="molecule type" value="Genomic_DNA"/>
</dbReference>
<accession>A9UTG8</accession>
<evidence type="ECO:0000256" key="4">
    <source>
        <dbReference type="ARBA" id="ARBA00022692"/>
    </source>
</evidence>
<evidence type="ECO:0000313" key="17">
    <source>
        <dbReference type="Proteomes" id="UP000001357"/>
    </source>
</evidence>
<feature type="domain" description="Fatty acid hydroxylase" evidence="15">
    <location>
        <begin position="75"/>
        <end position="214"/>
    </location>
</feature>
<dbReference type="GeneID" id="5889152"/>
<organism evidence="16 17">
    <name type="scientific">Monosiga brevicollis</name>
    <name type="common">Choanoflagellate</name>
    <dbReference type="NCBI Taxonomy" id="81824"/>
    <lineage>
        <taxon>Eukaryota</taxon>
        <taxon>Choanoflagellata</taxon>
        <taxon>Craspedida</taxon>
        <taxon>Salpingoecidae</taxon>
        <taxon>Monosiga</taxon>
    </lineage>
</organism>
<keyword evidence="13" id="KW-0275">Fatty acid biosynthesis</keyword>
<keyword evidence="5" id="KW-0479">Metal-binding</keyword>
<evidence type="ECO:0000256" key="2">
    <source>
        <dbReference type="ARBA" id="ARBA00004477"/>
    </source>
</evidence>